<dbReference type="FunCoup" id="D3BFK4">
    <property type="interactions" value="403"/>
</dbReference>
<evidence type="ECO:0000256" key="7">
    <source>
        <dbReference type="ARBA" id="ARBA00023136"/>
    </source>
</evidence>
<keyword evidence="5" id="KW-1133">Transmembrane helix</keyword>
<organism evidence="9 10">
    <name type="scientific">Heterostelium pallidum (strain ATCC 26659 / Pp 5 / PN500)</name>
    <name type="common">Cellular slime mold</name>
    <name type="synonym">Polysphondylium pallidum</name>
    <dbReference type="NCBI Taxonomy" id="670386"/>
    <lineage>
        <taxon>Eukaryota</taxon>
        <taxon>Amoebozoa</taxon>
        <taxon>Evosea</taxon>
        <taxon>Eumycetozoa</taxon>
        <taxon>Dictyostelia</taxon>
        <taxon>Acytosteliales</taxon>
        <taxon>Acytosteliaceae</taxon>
        <taxon>Heterostelium</taxon>
    </lineage>
</organism>
<dbReference type="GO" id="GO:0030943">
    <property type="term" value="F:mitochondrion targeting sequence binding"/>
    <property type="evidence" value="ECO:0007669"/>
    <property type="project" value="TreeGrafter"/>
</dbReference>
<name>D3BFK4_HETP5</name>
<keyword evidence="7" id="KW-0472">Membrane</keyword>
<comment type="subcellular location">
    <subcellularLocation>
        <location evidence="1 8">Mitochondrion inner membrane</location>
        <topology evidence="1 8">Multi-pass membrane protein</topology>
    </subcellularLocation>
</comment>
<evidence type="ECO:0000256" key="2">
    <source>
        <dbReference type="ARBA" id="ARBA00008444"/>
    </source>
</evidence>
<keyword evidence="3" id="KW-0812">Transmembrane</keyword>
<evidence type="ECO:0000256" key="6">
    <source>
        <dbReference type="ARBA" id="ARBA00023128"/>
    </source>
</evidence>
<keyword evidence="4 8" id="KW-0999">Mitochondrion inner membrane</keyword>
<dbReference type="RefSeq" id="XP_020432038.1">
    <property type="nucleotide sequence ID" value="XM_020577590.1"/>
</dbReference>
<proteinExistence type="inferred from homology"/>
<dbReference type="GO" id="GO:0045039">
    <property type="term" value="P:protein insertion into mitochondrial inner membrane"/>
    <property type="evidence" value="ECO:0007669"/>
    <property type="project" value="UniProtKB-UniRule"/>
</dbReference>
<dbReference type="STRING" id="670386.D3BFK4"/>
<keyword evidence="8" id="KW-0653">Protein transport</keyword>
<keyword evidence="10" id="KW-1185">Reference proteome</keyword>
<comment type="similarity">
    <text evidence="2 8">Belongs to the Tim17/Tim22/Tim23 family.</text>
</comment>
<evidence type="ECO:0000256" key="5">
    <source>
        <dbReference type="ARBA" id="ARBA00022989"/>
    </source>
</evidence>
<dbReference type="EMBL" id="ADBJ01000031">
    <property type="protein sequence ID" value="EFA79918.1"/>
    <property type="molecule type" value="Genomic_DNA"/>
</dbReference>
<keyword evidence="8" id="KW-0813">Transport</keyword>
<evidence type="ECO:0000313" key="9">
    <source>
        <dbReference type="EMBL" id="EFA79918.1"/>
    </source>
</evidence>
<evidence type="ECO:0000256" key="4">
    <source>
        <dbReference type="ARBA" id="ARBA00022792"/>
    </source>
</evidence>
<dbReference type="Proteomes" id="UP000001396">
    <property type="component" value="Unassembled WGS sequence"/>
</dbReference>
<evidence type="ECO:0000313" key="10">
    <source>
        <dbReference type="Proteomes" id="UP000001396"/>
    </source>
</evidence>
<dbReference type="PANTHER" id="PTHR14110">
    <property type="entry name" value="MITOCHONDRIAL IMPORT INNER MEMBRANE TRANSLOCASE SUBUNIT TIM22"/>
    <property type="match status" value="1"/>
</dbReference>
<reference evidence="9 10" key="1">
    <citation type="journal article" date="2011" name="Genome Res.">
        <title>Phylogeny-wide analysis of social amoeba genomes highlights ancient origins for complex intercellular communication.</title>
        <authorList>
            <person name="Heidel A.J."/>
            <person name="Lawal H.M."/>
            <person name="Felder M."/>
            <person name="Schilde C."/>
            <person name="Helps N.R."/>
            <person name="Tunggal B."/>
            <person name="Rivero F."/>
            <person name="John U."/>
            <person name="Schleicher M."/>
            <person name="Eichinger L."/>
            <person name="Platzer M."/>
            <person name="Noegel A.A."/>
            <person name="Schaap P."/>
            <person name="Gloeckner G."/>
        </authorList>
    </citation>
    <scope>NUCLEOTIDE SEQUENCE [LARGE SCALE GENOMIC DNA]</scope>
    <source>
        <strain evidence="10">ATCC 26659 / Pp 5 / PN500</strain>
    </source>
</reference>
<evidence type="ECO:0000256" key="8">
    <source>
        <dbReference type="RuleBase" id="RU367038"/>
    </source>
</evidence>
<gene>
    <name evidence="9" type="ORF">PPL_06738</name>
</gene>
<sequence>MNIDPNVSIEELQEQVNEYKKKLIIDPKLDVGLSVSFIKNIPPHDTMGAALMNSCITHAVRGGVMGGALGFMFGALFSANSMGGMGLANPDIIGSGAGQATAAGTPIWKQVAEGFKDQGRNGWRSAKSFAYITLIYSGVECVIEKARGRSDKKNSLYAGCVTGGVLASKAGPKAAAGGCVGFALFGAMMDHFMSHD</sequence>
<dbReference type="InParanoid" id="D3BFK4"/>
<keyword evidence="6 8" id="KW-0496">Mitochondrion</keyword>
<comment type="function">
    <text evidence="8">Essential core component of the TIM22 complex, a complex that mediates the import and insertion of multi-pass transmembrane proteins into the mitochondrial inner membrane. In the TIM22 complex, it constitutes the voltage-activated and signal-gated channel. Forms a twin-pore translocase that uses the membrane potential as external driving force in 2 voltage-dependent steps.</text>
</comment>
<dbReference type="PANTHER" id="PTHR14110:SF0">
    <property type="entry name" value="MITOCHONDRIAL IMPORT INNER MEMBRANE TRANSLOCASE SUBUNIT TIM22"/>
    <property type="match status" value="1"/>
</dbReference>
<evidence type="ECO:0000256" key="3">
    <source>
        <dbReference type="ARBA" id="ARBA00022692"/>
    </source>
</evidence>
<protein>
    <recommendedName>
        <fullName evidence="8">Mitochondrial import inner membrane translocase subunit TIM22</fullName>
    </recommendedName>
</protein>
<keyword evidence="8" id="KW-0811">Translocation</keyword>
<dbReference type="GO" id="GO:0042721">
    <property type="term" value="C:TIM22 mitochondrial import inner membrane insertion complex"/>
    <property type="evidence" value="ECO:0007669"/>
    <property type="project" value="UniProtKB-UniRule"/>
</dbReference>
<dbReference type="InterPro" id="IPR039175">
    <property type="entry name" value="TIM22"/>
</dbReference>
<comment type="subunit">
    <text evidence="8">Component of the TIM22 complex.</text>
</comment>
<dbReference type="GO" id="GO:0008320">
    <property type="term" value="F:protein transmembrane transporter activity"/>
    <property type="evidence" value="ECO:0007669"/>
    <property type="project" value="UniProtKB-UniRule"/>
</dbReference>
<accession>D3BFK4</accession>
<dbReference type="GeneID" id="31362219"/>
<comment type="caution">
    <text evidence="9">The sequence shown here is derived from an EMBL/GenBank/DDBJ whole genome shotgun (WGS) entry which is preliminary data.</text>
</comment>
<dbReference type="Pfam" id="PF02466">
    <property type="entry name" value="Tim17"/>
    <property type="match status" value="1"/>
</dbReference>
<evidence type="ECO:0000256" key="1">
    <source>
        <dbReference type="ARBA" id="ARBA00004448"/>
    </source>
</evidence>
<dbReference type="OMA" id="VNPNMAD"/>
<dbReference type="AlphaFoldDB" id="D3BFK4"/>